<organism evidence="2 3">
    <name type="scientific">Zancudomyces culisetae</name>
    <name type="common">Gut fungus</name>
    <name type="synonym">Smittium culisetae</name>
    <dbReference type="NCBI Taxonomy" id="1213189"/>
    <lineage>
        <taxon>Eukaryota</taxon>
        <taxon>Fungi</taxon>
        <taxon>Fungi incertae sedis</taxon>
        <taxon>Zoopagomycota</taxon>
        <taxon>Kickxellomycotina</taxon>
        <taxon>Harpellomycetes</taxon>
        <taxon>Harpellales</taxon>
        <taxon>Legeriomycetaceae</taxon>
        <taxon>Zancudomyces</taxon>
    </lineage>
</organism>
<keyword evidence="3" id="KW-1185">Reference proteome</keyword>
<reference evidence="3" key="1">
    <citation type="submission" date="2017-01" db="EMBL/GenBank/DDBJ databases">
        <authorList>
            <person name="Wang Y."/>
            <person name="White M."/>
            <person name="Kvist S."/>
            <person name="Moncalvo J.-M."/>
        </authorList>
    </citation>
    <scope>NUCLEOTIDE SEQUENCE [LARGE SCALE GENOMIC DNA]</scope>
    <source>
        <strain evidence="3">COL-18-3</strain>
    </source>
</reference>
<dbReference type="Proteomes" id="UP000188320">
    <property type="component" value="Unassembled WGS sequence"/>
</dbReference>
<dbReference type="EMBL" id="LSSK01000277">
    <property type="protein sequence ID" value="OMH83971.1"/>
    <property type="molecule type" value="Genomic_DNA"/>
</dbReference>
<sequence>MPRLNPLEVLEKQLMKGEHLDSEVQLINECKRKMKINSTLGGLAGLSGILYLARRKSWFFKGTFGLLCGSFGYRAGKMFTGFWLLRHAYENPAYPNVTQAIKDIGEEIKRTRKDGRFTMLPTEKPDFEKLPPSKASDSDNLNDPTFVPTQPPTGELPETVIREGEDPWDKVRQNKMDANPWDRVREERNH</sequence>
<protein>
    <submittedName>
        <fullName evidence="2">Uncharacterized protein</fullName>
    </submittedName>
</protein>
<evidence type="ECO:0000313" key="2">
    <source>
        <dbReference type="EMBL" id="OMH83971.1"/>
    </source>
</evidence>
<gene>
    <name evidence="2" type="ORF">AX774_g2518</name>
</gene>
<dbReference type="AlphaFoldDB" id="A0A1R1PSP4"/>
<dbReference type="OrthoDB" id="5550032at2759"/>
<evidence type="ECO:0000256" key="1">
    <source>
        <dbReference type="SAM" id="MobiDB-lite"/>
    </source>
</evidence>
<feature type="region of interest" description="Disordered" evidence="1">
    <location>
        <begin position="114"/>
        <end position="190"/>
    </location>
</feature>
<evidence type="ECO:0000313" key="3">
    <source>
        <dbReference type="Proteomes" id="UP000188320"/>
    </source>
</evidence>
<accession>A0A1R1PSP4</accession>
<proteinExistence type="predicted"/>
<comment type="caution">
    <text evidence="2">The sequence shown here is derived from an EMBL/GenBank/DDBJ whole genome shotgun (WGS) entry which is preliminary data.</text>
</comment>
<feature type="compositionally biased region" description="Basic and acidic residues" evidence="1">
    <location>
        <begin position="160"/>
        <end position="190"/>
    </location>
</feature>
<name>A0A1R1PSP4_ZANCU</name>